<dbReference type="PANTHER" id="PTHR43404:SF2">
    <property type="entry name" value="LIPOPOLYSACCHARIDE CHOLINEPHOSPHOTRANSFERASE LICD"/>
    <property type="match status" value="1"/>
</dbReference>
<evidence type="ECO:0000313" key="2">
    <source>
        <dbReference type="EMBL" id="MBE6510356.1"/>
    </source>
</evidence>
<dbReference type="InterPro" id="IPR052942">
    <property type="entry name" value="LPS_cholinephosphotransferase"/>
</dbReference>
<dbReference type="PANTHER" id="PTHR43404">
    <property type="entry name" value="LIPOPOLYSACCHARIDE CHOLINEPHOSPHOTRANSFERASE LICD"/>
    <property type="match status" value="1"/>
</dbReference>
<proteinExistence type="predicted"/>
<reference evidence="2" key="1">
    <citation type="submission" date="2019-04" db="EMBL/GenBank/DDBJ databases">
        <title>Evolution of Biomass-Degrading Anaerobic Consortia Revealed by Metagenomics.</title>
        <authorList>
            <person name="Peng X."/>
        </authorList>
    </citation>
    <scope>NUCLEOTIDE SEQUENCE</scope>
    <source>
        <strain evidence="2">SIG13</strain>
    </source>
</reference>
<evidence type="ECO:0000259" key="1">
    <source>
        <dbReference type="Pfam" id="PF04991"/>
    </source>
</evidence>
<dbReference type="Pfam" id="PF04991">
    <property type="entry name" value="LicD"/>
    <property type="match status" value="1"/>
</dbReference>
<sequence>MILKDFIKICEENNLNYYMYAGSLLGAVRHNGFIPWDDDLDVIMFRDDFEKFKKIFITSKNDKYELLCNETHEDYFHLLAKLMIKNTKFEEHWVSQVDFHIGINMDIFVLDDLAEGNFKRNYQLKKSFLYNKLLIMSKLKLDDLPPATKLATHTGHYILNLFRIKPSTLNRRCLNFLRKYRNPDAEYVFDISATAEEYPQIFRRDDFKDIKKIKFEDIEVNIPSGYDNILTSLYGDYMQLPPEEDRYNHITETLDFGEYSL</sequence>
<dbReference type="GO" id="GO:0009100">
    <property type="term" value="P:glycoprotein metabolic process"/>
    <property type="evidence" value="ECO:0007669"/>
    <property type="project" value="UniProtKB-ARBA"/>
</dbReference>
<protein>
    <submittedName>
        <fullName evidence="2">LicD family protein</fullName>
    </submittedName>
</protein>
<evidence type="ECO:0000313" key="3">
    <source>
        <dbReference type="Proteomes" id="UP000713479"/>
    </source>
</evidence>
<dbReference type="InterPro" id="IPR007074">
    <property type="entry name" value="LicD/FKTN/FKRP_NTP_transf"/>
</dbReference>
<dbReference type="Proteomes" id="UP000713479">
    <property type="component" value="Unassembled WGS sequence"/>
</dbReference>
<comment type="caution">
    <text evidence="2">The sequence shown here is derived from an EMBL/GenBank/DDBJ whole genome shotgun (WGS) entry which is preliminary data.</text>
</comment>
<dbReference type="EMBL" id="SUTF01000004">
    <property type="protein sequence ID" value="MBE6510356.1"/>
    <property type="molecule type" value="Genomic_DNA"/>
</dbReference>
<feature type="domain" description="LicD/FKTN/FKRP nucleotidyltransferase" evidence="1">
    <location>
        <begin position="10"/>
        <end position="235"/>
    </location>
</feature>
<name>A0A8T3VQM7_9EURY</name>
<gene>
    <name evidence="2" type="ORF">E7Z74_03705</name>
</gene>
<dbReference type="AlphaFoldDB" id="A0A8T3VQM7"/>
<organism evidence="2 3">
    <name type="scientific">Methanobrevibacter millerae</name>
    <dbReference type="NCBI Taxonomy" id="230361"/>
    <lineage>
        <taxon>Archaea</taxon>
        <taxon>Methanobacteriati</taxon>
        <taxon>Methanobacteriota</taxon>
        <taxon>Methanomada group</taxon>
        <taxon>Methanobacteria</taxon>
        <taxon>Methanobacteriales</taxon>
        <taxon>Methanobacteriaceae</taxon>
        <taxon>Methanobrevibacter</taxon>
    </lineage>
</organism>
<accession>A0A8T3VQM7</accession>